<dbReference type="PANTHER" id="PTHR33164:SF57">
    <property type="entry name" value="MARR-FAMILY TRANSCRIPTIONAL REGULATOR"/>
    <property type="match status" value="1"/>
</dbReference>
<dbReference type="Pfam" id="PF12802">
    <property type="entry name" value="MarR_2"/>
    <property type="match status" value="1"/>
</dbReference>
<feature type="domain" description="HTH marR-type" evidence="2">
    <location>
        <begin position="1"/>
        <end position="134"/>
    </location>
</feature>
<reference evidence="3 4" key="1">
    <citation type="submission" date="2017-12" db="EMBL/GenBank/DDBJ databases">
        <title>Sequencing the genomes of 1000 Actinobacteria strains.</title>
        <authorList>
            <person name="Klenk H.-P."/>
        </authorList>
    </citation>
    <scope>NUCLEOTIDE SEQUENCE [LARGE SCALE GENOMIC DNA]</scope>
    <source>
        <strain evidence="3 4">DSM 45165</strain>
    </source>
</reference>
<accession>A0A2N3WGH9</accession>
<gene>
    <name evidence="3" type="ORF">ATK30_3811</name>
</gene>
<evidence type="ECO:0000256" key="1">
    <source>
        <dbReference type="SAM" id="MobiDB-lite"/>
    </source>
</evidence>
<dbReference type="RefSeq" id="WP_101436698.1">
    <property type="nucleotide sequence ID" value="NZ_PJMY01000003.1"/>
</dbReference>
<feature type="region of interest" description="Disordered" evidence="1">
    <location>
        <begin position="137"/>
        <end position="170"/>
    </location>
</feature>
<keyword evidence="4" id="KW-1185">Reference proteome</keyword>
<dbReference type="GO" id="GO:0006950">
    <property type="term" value="P:response to stress"/>
    <property type="evidence" value="ECO:0007669"/>
    <property type="project" value="TreeGrafter"/>
</dbReference>
<dbReference type="PANTHER" id="PTHR33164">
    <property type="entry name" value="TRANSCRIPTIONAL REGULATOR, MARR FAMILY"/>
    <property type="match status" value="1"/>
</dbReference>
<dbReference type="EMBL" id="PJMY01000003">
    <property type="protein sequence ID" value="PKV92977.1"/>
    <property type="molecule type" value="Genomic_DNA"/>
</dbReference>
<dbReference type="OrthoDB" id="5148120at2"/>
<feature type="compositionally biased region" description="Basic residues" evidence="1">
    <location>
        <begin position="149"/>
        <end position="160"/>
    </location>
</feature>
<dbReference type="SUPFAM" id="SSF46785">
    <property type="entry name" value="Winged helix' DNA-binding domain"/>
    <property type="match status" value="1"/>
</dbReference>
<dbReference type="AlphaFoldDB" id="A0A2N3WGH9"/>
<dbReference type="SMART" id="SM00347">
    <property type="entry name" value="HTH_MARR"/>
    <property type="match status" value="1"/>
</dbReference>
<dbReference type="Proteomes" id="UP000233750">
    <property type="component" value="Unassembled WGS sequence"/>
</dbReference>
<evidence type="ECO:0000259" key="2">
    <source>
        <dbReference type="PROSITE" id="PS50995"/>
    </source>
</evidence>
<evidence type="ECO:0000313" key="4">
    <source>
        <dbReference type="Proteomes" id="UP000233750"/>
    </source>
</evidence>
<sequence>MSQRNDRLELARSVMELIDQGHRGISRRLDLTRVRVLGTIAALGPVRPRTIAAELGLTASATSRHLAALERAGHLAVEPDPEDSRTFLARLTEEGHAEIDTTIQAGAAVFADVISDWPDEDVSTALTLITRLNQAWKQHGDTSGAKSRTGTRPRRLRARGQVKPGEAAED</sequence>
<protein>
    <submittedName>
        <fullName evidence="3">MarR family transcriptional regulator</fullName>
    </submittedName>
</protein>
<dbReference type="PROSITE" id="PS50995">
    <property type="entry name" value="HTH_MARR_2"/>
    <property type="match status" value="1"/>
</dbReference>
<dbReference type="InterPro" id="IPR036390">
    <property type="entry name" value="WH_DNA-bd_sf"/>
</dbReference>
<dbReference type="InterPro" id="IPR039422">
    <property type="entry name" value="MarR/SlyA-like"/>
</dbReference>
<evidence type="ECO:0000313" key="3">
    <source>
        <dbReference type="EMBL" id="PKV92977.1"/>
    </source>
</evidence>
<dbReference type="Gene3D" id="1.10.10.10">
    <property type="entry name" value="Winged helix-like DNA-binding domain superfamily/Winged helix DNA-binding domain"/>
    <property type="match status" value="1"/>
</dbReference>
<name>A0A2N3WGH9_9PSEU</name>
<organism evidence="3 4">
    <name type="scientific">Amycolatopsis echigonensis</name>
    <dbReference type="NCBI Taxonomy" id="2576905"/>
    <lineage>
        <taxon>Bacteria</taxon>
        <taxon>Bacillati</taxon>
        <taxon>Actinomycetota</taxon>
        <taxon>Actinomycetes</taxon>
        <taxon>Pseudonocardiales</taxon>
        <taxon>Pseudonocardiaceae</taxon>
        <taxon>Amycolatopsis</taxon>
    </lineage>
</organism>
<dbReference type="InterPro" id="IPR036388">
    <property type="entry name" value="WH-like_DNA-bd_sf"/>
</dbReference>
<dbReference type="InterPro" id="IPR000835">
    <property type="entry name" value="HTH_MarR-typ"/>
</dbReference>
<proteinExistence type="predicted"/>
<dbReference type="GO" id="GO:0003700">
    <property type="term" value="F:DNA-binding transcription factor activity"/>
    <property type="evidence" value="ECO:0007669"/>
    <property type="project" value="InterPro"/>
</dbReference>
<comment type="caution">
    <text evidence="3">The sequence shown here is derived from an EMBL/GenBank/DDBJ whole genome shotgun (WGS) entry which is preliminary data.</text>
</comment>